<comment type="caution">
    <text evidence="1">The sequence shown here is derived from an EMBL/GenBank/DDBJ whole genome shotgun (WGS) entry which is preliminary data.</text>
</comment>
<name>A0A9D4YGM6_PEA</name>
<protein>
    <submittedName>
        <fullName evidence="1">Uncharacterized protein</fullName>
    </submittedName>
</protein>
<evidence type="ECO:0000313" key="2">
    <source>
        <dbReference type="Proteomes" id="UP001058974"/>
    </source>
</evidence>
<feature type="non-terminal residue" evidence="1">
    <location>
        <position position="1"/>
    </location>
</feature>
<dbReference type="AlphaFoldDB" id="A0A9D4YGM6"/>
<evidence type="ECO:0000313" key="1">
    <source>
        <dbReference type="EMBL" id="KAI5437943.1"/>
    </source>
</evidence>
<accession>A0A9D4YGM6</accession>
<proteinExistence type="predicted"/>
<sequence>PNQIIDKINKHISTSKKNNLVFSISIIQMEQDHTIKKVQNPCSISNCIMSPPCFPVPNEFQYSKIHYTPIKRKWRWRNLLTKFLRERSKILCRHKHISFQYDPVSYSQNFDEGIRLDEEPRRLSHVCQDVRCDLYR</sequence>
<gene>
    <name evidence="1" type="ORF">KIW84_023898</name>
</gene>
<keyword evidence="2" id="KW-1185">Reference proteome</keyword>
<reference evidence="1 2" key="1">
    <citation type="journal article" date="2022" name="Nat. Genet.">
        <title>Improved pea reference genome and pan-genome highlight genomic features and evolutionary characteristics.</title>
        <authorList>
            <person name="Yang T."/>
            <person name="Liu R."/>
            <person name="Luo Y."/>
            <person name="Hu S."/>
            <person name="Wang D."/>
            <person name="Wang C."/>
            <person name="Pandey M.K."/>
            <person name="Ge S."/>
            <person name="Xu Q."/>
            <person name="Li N."/>
            <person name="Li G."/>
            <person name="Huang Y."/>
            <person name="Saxena R.K."/>
            <person name="Ji Y."/>
            <person name="Li M."/>
            <person name="Yan X."/>
            <person name="He Y."/>
            <person name="Liu Y."/>
            <person name="Wang X."/>
            <person name="Xiang C."/>
            <person name="Varshney R.K."/>
            <person name="Ding H."/>
            <person name="Gao S."/>
            <person name="Zong X."/>
        </authorList>
    </citation>
    <scope>NUCLEOTIDE SEQUENCE [LARGE SCALE GENOMIC DNA]</scope>
    <source>
        <strain evidence="1 2">cv. Zhongwan 6</strain>
    </source>
</reference>
<dbReference type="Proteomes" id="UP001058974">
    <property type="component" value="Chromosome 2"/>
</dbReference>
<dbReference type="EMBL" id="JAMSHJ010000002">
    <property type="protein sequence ID" value="KAI5437943.1"/>
    <property type="molecule type" value="Genomic_DNA"/>
</dbReference>
<organism evidence="1 2">
    <name type="scientific">Pisum sativum</name>
    <name type="common">Garden pea</name>
    <name type="synonym">Lathyrus oleraceus</name>
    <dbReference type="NCBI Taxonomy" id="3888"/>
    <lineage>
        <taxon>Eukaryota</taxon>
        <taxon>Viridiplantae</taxon>
        <taxon>Streptophyta</taxon>
        <taxon>Embryophyta</taxon>
        <taxon>Tracheophyta</taxon>
        <taxon>Spermatophyta</taxon>
        <taxon>Magnoliopsida</taxon>
        <taxon>eudicotyledons</taxon>
        <taxon>Gunneridae</taxon>
        <taxon>Pentapetalae</taxon>
        <taxon>rosids</taxon>
        <taxon>fabids</taxon>
        <taxon>Fabales</taxon>
        <taxon>Fabaceae</taxon>
        <taxon>Papilionoideae</taxon>
        <taxon>50 kb inversion clade</taxon>
        <taxon>NPAAA clade</taxon>
        <taxon>Hologalegina</taxon>
        <taxon>IRL clade</taxon>
        <taxon>Fabeae</taxon>
        <taxon>Lathyrus</taxon>
    </lineage>
</organism>
<dbReference type="Gramene" id="Psat02G0389800-T1">
    <property type="protein sequence ID" value="KAI5437943.1"/>
    <property type="gene ID" value="KIW84_023898"/>
</dbReference>